<evidence type="ECO:0000313" key="2">
    <source>
        <dbReference type="EMBL" id="TDW90842.1"/>
    </source>
</evidence>
<organism evidence="2 3">
    <name type="scientific">Kribbella pratensis</name>
    <dbReference type="NCBI Taxonomy" id="2512112"/>
    <lineage>
        <taxon>Bacteria</taxon>
        <taxon>Bacillati</taxon>
        <taxon>Actinomycetota</taxon>
        <taxon>Actinomycetes</taxon>
        <taxon>Propionibacteriales</taxon>
        <taxon>Kribbellaceae</taxon>
        <taxon>Kribbella</taxon>
    </lineage>
</organism>
<dbReference type="CDD" id="cd02440">
    <property type="entry name" value="AdoMet_MTases"/>
    <property type="match status" value="1"/>
</dbReference>
<dbReference type="InterPro" id="IPR050508">
    <property type="entry name" value="Methyltransf_Superfamily"/>
</dbReference>
<evidence type="ECO:0000313" key="3">
    <source>
        <dbReference type="Proteomes" id="UP000295060"/>
    </source>
</evidence>
<dbReference type="InterPro" id="IPR029063">
    <property type="entry name" value="SAM-dependent_MTases_sf"/>
</dbReference>
<dbReference type="GO" id="GO:0032259">
    <property type="term" value="P:methylation"/>
    <property type="evidence" value="ECO:0007669"/>
    <property type="project" value="UniProtKB-KW"/>
</dbReference>
<dbReference type="GO" id="GO:0008168">
    <property type="term" value="F:methyltransferase activity"/>
    <property type="evidence" value="ECO:0007669"/>
    <property type="project" value="UniProtKB-KW"/>
</dbReference>
<feature type="domain" description="Methyltransferase type 11" evidence="1">
    <location>
        <begin position="60"/>
        <end position="163"/>
    </location>
</feature>
<evidence type="ECO:0000259" key="1">
    <source>
        <dbReference type="Pfam" id="PF08241"/>
    </source>
</evidence>
<keyword evidence="2" id="KW-0808">Transferase</keyword>
<dbReference type="InterPro" id="IPR013216">
    <property type="entry name" value="Methyltransf_11"/>
</dbReference>
<sequence length="305" mass="32225">MSTETAQVPTPQQIRKHVHRMWGAVAESWGVHADHVEQRSELVTRLMIKAVGPAPGDEVLELACGAGGLGLAIADSVAPGGRVVLSDAAPQMVEIAAARASRRAGKGGTTAAVSARVIDLEQIDLPDASFDIVVCREGLMFALDPVKAASEIARVLRPGGRVAVTVWGPRDRNPWLGVLADAVQEHTGSPVPPAGFPGPFALGADGALAQVLASAALENVRVKEVPVPTHDASFEDYWDLRTDLAGPLKRILGTLPPEDLAAIREKVRSRLARYQTTDGLRIPGVAYVSSARRPDDAHPSRTPAD</sequence>
<dbReference type="RefSeq" id="WP_134130697.1">
    <property type="nucleotide sequence ID" value="NZ_SODU01000002.1"/>
</dbReference>
<dbReference type="SUPFAM" id="SSF53335">
    <property type="entry name" value="S-adenosyl-L-methionine-dependent methyltransferases"/>
    <property type="match status" value="1"/>
</dbReference>
<comment type="caution">
    <text evidence="2">The sequence shown here is derived from an EMBL/GenBank/DDBJ whole genome shotgun (WGS) entry which is preliminary data.</text>
</comment>
<keyword evidence="2" id="KW-0489">Methyltransferase</keyword>
<accession>A0ABY2FHI2</accession>
<dbReference type="Gene3D" id="3.40.50.150">
    <property type="entry name" value="Vaccinia Virus protein VP39"/>
    <property type="match status" value="1"/>
</dbReference>
<dbReference type="PANTHER" id="PTHR42912">
    <property type="entry name" value="METHYLTRANSFERASE"/>
    <property type="match status" value="1"/>
</dbReference>
<dbReference type="EMBL" id="SODU01000002">
    <property type="protein sequence ID" value="TDW90842.1"/>
    <property type="molecule type" value="Genomic_DNA"/>
</dbReference>
<name>A0ABY2FHI2_9ACTN</name>
<dbReference type="Proteomes" id="UP000295060">
    <property type="component" value="Unassembled WGS sequence"/>
</dbReference>
<reference evidence="2 3" key="1">
    <citation type="submission" date="2019-03" db="EMBL/GenBank/DDBJ databases">
        <title>Genomic Encyclopedia of Type Strains, Phase III (KMG-III): the genomes of soil and plant-associated and newly described type strains.</title>
        <authorList>
            <person name="Whitman W."/>
        </authorList>
    </citation>
    <scope>NUCLEOTIDE SEQUENCE [LARGE SCALE GENOMIC DNA]</scope>
    <source>
        <strain evidence="2 3">VKMAc-2574</strain>
    </source>
</reference>
<gene>
    <name evidence="2" type="ORF">EV137_4671</name>
</gene>
<keyword evidence="3" id="KW-1185">Reference proteome</keyword>
<dbReference type="Pfam" id="PF08241">
    <property type="entry name" value="Methyltransf_11"/>
    <property type="match status" value="1"/>
</dbReference>
<protein>
    <submittedName>
        <fullName evidence="2">Methyltransferase family protein</fullName>
    </submittedName>
</protein>
<proteinExistence type="predicted"/>